<comment type="subcellular location">
    <subcellularLocation>
        <location evidence="2">Cell membrane</location>
        <topology evidence="2">Lipid-anchor</topology>
        <topology evidence="2">GPI-anchor</topology>
    </subcellularLocation>
</comment>
<evidence type="ECO:0000256" key="19">
    <source>
        <dbReference type="ARBA" id="ARBA00032556"/>
    </source>
</evidence>
<evidence type="ECO:0000256" key="1">
    <source>
        <dbReference type="ARBA" id="ARBA00001947"/>
    </source>
</evidence>
<comment type="catalytic activity">
    <reaction evidence="23">
        <text>glycero-2-phosphocholine + H2O = phosphocholine + glycerol + H(+)</text>
        <dbReference type="Rhea" id="RHEA:61684"/>
        <dbReference type="ChEBI" id="CHEBI:15377"/>
        <dbReference type="ChEBI" id="CHEBI:15378"/>
        <dbReference type="ChEBI" id="CHEBI:17754"/>
        <dbReference type="ChEBI" id="CHEBI:144950"/>
        <dbReference type="ChEBI" id="CHEBI:295975"/>
    </reaction>
    <physiologicalReaction direction="left-to-right" evidence="23">
        <dbReference type="Rhea" id="RHEA:61685"/>
    </physiologicalReaction>
</comment>
<keyword evidence="34" id="KW-1185">Reference proteome</keyword>
<comment type="similarity">
    <text evidence="3">Belongs to the nucleotide pyrophosphatase/phosphodiesterase family.</text>
</comment>
<feature type="transmembrane region" description="Helical" evidence="32">
    <location>
        <begin position="138"/>
        <end position="156"/>
    </location>
</feature>
<keyword evidence="13" id="KW-0443">Lipid metabolism</keyword>
<evidence type="ECO:0000256" key="30">
    <source>
        <dbReference type="ARBA" id="ARBA00049092"/>
    </source>
</evidence>
<evidence type="ECO:0000256" key="16">
    <source>
        <dbReference type="ARBA" id="ARBA00023180"/>
    </source>
</evidence>
<evidence type="ECO:0000256" key="31">
    <source>
        <dbReference type="ARBA" id="ARBA00049320"/>
    </source>
</evidence>
<comment type="caution">
    <text evidence="33">The sequence shown here is derived from an EMBL/GenBank/DDBJ whole genome shotgun (WGS) entry which is preliminary data.</text>
</comment>
<evidence type="ECO:0000256" key="8">
    <source>
        <dbReference type="ARBA" id="ARBA00022723"/>
    </source>
</evidence>
<comment type="catalytic activity">
    <reaction evidence="28">
        <text>sphing-4-enine-phosphocholine + H2O = sphing-4-enine + phosphocholine + H(+)</text>
        <dbReference type="Rhea" id="RHEA:41095"/>
        <dbReference type="ChEBI" id="CHEBI:15377"/>
        <dbReference type="ChEBI" id="CHEBI:15378"/>
        <dbReference type="ChEBI" id="CHEBI:57756"/>
        <dbReference type="ChEBI" id="CHEBI:58906"/>
        <dbReference type="ChEBI" id="CHEBI:295975"/>
    </reaction>
    <physiologicalReaction direction="left-to-right" evidence="28">
        <dbReference type="Rhea" id="RHEA:41096"/>
    </physiologicalReaction>
</comment>
<keyword evidence="32" id="KW-1133">Transmembrane helix</keyword>
<evidence type="ECO:0000256" key="15">
    <source>
        <dbReference type="ARBA" id="ARBA00023157"/>
    </source>
</evidence>
<evidence type="ECO:0000256" key="20">
    <source>
        <dbReference type="ARBA" id="ARBA00046203"/>
    </source>
</evidence>
<name>A0ABQ9ER94_TEGGR</name>
<comment type="catalytic activity">
    <reaction evidence="24">
        <text>a 1-O-alkyl-sn-glycero-3-phosphocholine + H2O = a 1-O-alkyl-sn-glycerol + phosphocholine + H(+)</text>
        <dbReference type="Rhea" id="RHEA:36083"/>
        <dbReference type="ChEBI" id="CHEBI:15377"/>
        <dbReference type="ChEBI" id="CHEBI:15378"/>
        <dbReference type="ChEBI" id="CHEBI:15850"/>
        <dbReference type="ChEBI" id="CHEBI:30909"/>
        <dbReference type="ChEBI" id="CHEBI:295975"/>
    </reaction>
    <physiologicalReaction direction="left-to-right" evidence="24">
        <dbReference type="Rhea" id="RHEA:36084"/>
    </physiologicalReaction>
</comment>
<evidence type="ECO:0000256" key="11">
    <source>
        <dbReference type="ARBA" id="ARBA00022833"/>
    </source>
</evidence>
<evidence type="ECO:0000256" key="12">
    <source>
        <dbReference type="ARBA" id="ARBA00022963"/>
    </source>
</evidence>
<comment type="catalytic activity">
    <reaction evidence="27">
        <text>1-hexadecanoyl-sn-glycero-3-phosphocholine + H2O = 1-hexadecanoyl-sn-glycerol + phosphocholine + H(+)</text>
        <dbReference type="Rhea" id="RHEA:41119"/>
        <dbReference type="ChEBI" id="CHEBI:15377"/>
        <dbReference type="ChEBI" id="CHEBI:15378"/>
        <dbReference type="ChEBI" id="CHEBI:72998"/>
        <dbReference type="ChEBI" id="CHEBI:75542"/>
        <dbReference type="ChEBI" id="CHEBI:295975"/>
    </reaction>
    <physiologicalReaction direction="left-to-right" evidence="27">
        <dbReference type="Rhea" id="RHEA:41120"/>
    </physiologicalReaction>
</comment>
<reference evidence="33 34" key="1">
    <citation type="submission" date="2022-12" db="EMBL/GenBank/DDBJ databases">
        <title>Chromosome-level genome of Tegillarca granosa.</title>
        <authorList>
            <person name="Kim J."/>
        </authorList>
    </citation>
    <scope>NUCLEOTIDE SEQUENCE [LARGE SCALE GENOMIC DNA]</scope>
    <source>
        <strain evidence="33">Teg-2019</strain>
        <tissue evidence="33">Adductor muscle</tissue>
    </source>
</reference>
<keyword evidence="17" id="KW-0449">Lipoprotein</keyword>
<keyword evidence="10" id="KW-0378">Hydrolase</keyword>
<keyword evidence="9" id="KW-0732">Signal</keyword>
<keyword evidence="7" id="KW-0336">GPI-anchor</keyword>
<evidence type="ECO:0000256" key="13">
    <source>
        <dbReference type="ARBA" id="ARBA00023098"/>
    </source>
</evidence>
<keyword evidence="32" id="KW-0812">Transmembrane</keyword>
<dbReference type="InterPro" id="IPR002591">
    <property type="entry name" value="Phosphodiest/P_Trfase"/>
</dbReference>
<evidence type="ECO:0000256" key="14">
    <source>
        <dbReference type="ARBA" id="ARBA00023136"/>
    </source>
</evidence>
<evidence type="ECO:0000313" key="34">
    <source>
        <dbReference type="Proteomes" id="UP001217089"/>
    </source>
</evidence>
<evidence type="ECO:0000256" key="7">
    <source>
        <dbReference type="ARBA" id="ARBA00022622"/>
    </source>
</evidence>
<keyword evidence="14 32" id="KW-0472">Membrane</keyword>
<dbReference type="InterPro" id="IPR017850">
    <property type="entry name" value="Alkaline_phosphatase_core_sf"/>
</dbReference>
<evidence type="ECO:0000256" key="17">
    <source>
        <dbReference type="ARBA" id="ARBA00023288"/>
    </source>
</evidence>
<keyword evidence="5" id="KW-1003">Cell membrane</keyword>
<comment type="catalytic activity">
    <reaction evidence="30">
        <text>1-(9Z,12Z)-octadecadienoyl-sn-glycero-3-phosphocholine + H2O = 1-(9Z,12Z-octadecadienoyl)-sn-glycerol + phosphocholine + H(+)</text>
        <dbReference type="Rhea" id="RHEA:41115"/>
        <dbReference type="ChEBI" id="CHEBI:15377"/>
        <dbReference type="ChEBI" id="CHEBI:15378"/>
        <dbReference type="ChEBI" id="CHEBI:28733"/>
        <dbReference type="ChEBI" id="CHEBI:75561"/>
        <dbReference type="ChEBI" id="CHEBI:295975"/>
    </reaction>
    <physiologicalReaction direction="left-to-right" evidence="30">
        <dbReference type="Rhea" id="RHEA:41116"/>
    </physiologicalReaction>
</comment>
<comment type="catalytic activity">
    <reaction evidence="22">
        <text>1-(9Z-octadecenoyl)-sn-glycero-3-phosphocholine + H2O = 1-(9Z-octadecenoyl)-sn-glycerol + phosphocholine + H(+)</text>
        <dbReference type="Rhea" id="RHEA:41091"/>
        <dbReference type="ChEBI" id="CHEBI:15377"/>
        <dbReference type="ChEBI" id="CHEBI:15378"/>
        <dbReference type="ChEBI" id="CHEBI:28610"/>
        <dbReference type="ChEBI" id="CHEBI:75757"/>
        <dbReference type="ChEBI" id="CHEBI:295975"/>
    </reaction>
    <physiologicalReaction direction="left-to-right" evidence="22">
        <dbReference type="Rhea" id="RHEA:41092"/>
    </physiologicalReaction>
</comment>
<evidence type="ECO:0000256" key="23">
    <source>
        <dbReference type="ARBA" id="ARBA00047482"/>
    </source>
</evidence>
<evidence type="ECO:0000256" key="32">
    <source>
        <dbReference type="SAM" id="Phobius"/>
    </source>
</evidence>
<evidence type="ECO:0000256" key="24">
    <source>
        <dbReference type="ARBA" id="ARBA00047494"/>
    </source>
</evidence>
<dbReference type="PANTHER" id="PTHR10151:SF66">
    <property type="entry name" value="GLYCEROPHOSPHOCHOLINE CHOLINEPHOSPHODIESTERASE ENPP6"/>
    <property type="match status" value="1"/>
</dbReference>
<keyword evidence="6" id="KW-0597">Phosphoprotein</keyword>
<keyword evidence="11" id="KW-0862">Zinc</keyword>
<dbReference type="EMBL" id="JARBDR010000793">
    <property type="protein sequence ID" value="KAJ8307574.1"/>
    <property type="molecule type" value="Genomic_DNA"/>
</dbReference>
<keyword evidence="15" id="KW-1015">Disulfide bond</keyword>
<comment type="catalytic activity">
    <reaction evidence="29">
        <text>sn-glycerol 3-phosphocholine + H2O = phosphocholine + glycerol + H(+)</text>
        <dbReference type="Rhea" id="RHEA:19545"/>
        <dbReference type="ChEBI" id="CHEBI:15377"/>
        <dbReference type="ChEBI" id="CHEBI:15378"/>
        <dbReference type="ChEBI" id="CHEBI:16870"/>
        <dbReference type="ChEBI" id="CHEBI:17754"/>
        <dbReference type="ChEBI" id="CHEBI:295975"/>
        <dbReference type="EC" id="3.1.4.38"/>
    </reaction>
    <physiologicalReaction direction="left-to-right" evidence="29">
        <dbReference type="Rhea" id="RHEA:19546"/>
    </physiologicalReaction>
</comment>
<proteinExistence type="inferred from homology"/>
<protein>
    <recommendedName>
        <fullName evidence="4">glycerophosphocholine cholinephosphodiesterase</fullName>
        <ecNumber evidence="4">3.1.4.38</ecNumber>
    </recommendedName>
    <alternativeName>
        <fullName evidence="19">Choline-specific glycerophosphodiester phosphodiesterase</fullName>
    </alternativeName>
    <alternativeName>
        <fullName evidence="18">Ectonucleotide pyrophosphatase/phosphodiesterase family member 6</fullName>
    </alternativeName>
</protein>
<comment type="cofactor">
    <cofactor evidence="1">
        <name>Zn(2+)</name>
        <dbReference type="ChEBI" id="CHEBI:29105"/>
    </cofactor>
</comment>
<evidence type="ECO:0000256" key="10">
    <source>
        <dbReference type="ARBA" id="ARBA00022801"/>
    </source>
</evidence>
<keyword evidence="12" id="KW-0442">Lipid degradation</keyword>
<comment type="catalytic activity">
    <reaction evidence="25">
        <text>a 1-acyl-sn-glycero-3-phosphocholine + H2O = a 1-acyl-sn-glycerol + phosphocholine + H(+)</text>
        <dbReference type="Rhea" id="RHEA:44720"/>
        <dbReference type="ChEBI" id="CHEBI:15377"/>
        <dbReference type="ChEBI" id="CHEBI:15378"/>
        <dbReference type="ChEBI" id="CHEBI:58168"/>
        <dbReference type="ChEBI" id="CHEBI:64683"/>
        <dbReference type="ChEBI" id="CHEBI:295975"/>
    </reaction>
    <physiologicalReaction direction="left-to-right" evidence="25">
        <dbReference type="Rhea" id="RHEA:44721"/>
    </physiologicalReaction>
</comment>
<evidence type="ECO:0000256" key="3">
    <source>
        <dbReference type="ARBA" id="ARBA00010594"/>
    </source>
</evidence>
<evidence type="ECO:0000256" key="6">
    <source>
        <dbReference type="ARBA" id="ARBA00022553"/>
    </source>
</evidence>
<evidence type="ECO:0000256" key="5">
    <source>
        <dbReference type="ARBA" id="ARBA00022475"/>
    </source>
</evidence>
<dbReference type="PANTHER" id="PTHR10151">
    <property type="entry name" value="ECTONUCLEOTIDE PYROPHOSPHATASE/PHOSPHODIESTERASE"/>
    <property type="match status" value="1"/>
</dbReference>
<comment type="function">
    <text evidence="20">Choline-specific glycerophosphodiesterase that hydrolyzes glycerophosphocholine (GPC) and lysophosphatidylcholine (LPC) and contributes to supplying choline to the cells. Has a preference for LPC with short (12:0 and 14:0) or polyunsaturated (18:2 and 20:4) fatty acids. In vitro, hydrolyzes only choline-containing lysophospholipids, such as sphingosylphosphorylcholine (SPC), platelet-activating factor (PAF) and lysoPAF, but not other lysophospholipids.</text>
</comment>
<organism evidence="33 34">
    <name type="scientific">Tegillarca granosa</name>
    <name type="common">Malaysian cockle</name>
    <name type="synonym">Anadara granosa</name>
    <dbReference type="NCBI Taxonomy" id="220873"/>
    <lineage>
        <taxon>Eukaryota</taxon>
        <taxon>Metazoa</taxon>
        <taxon>Spiralia</taxon>
        <taxon>Lophotrochozoa</taxon>
        <taxon>Mollusca</taxon>
        <taxon>Bivalvia</taxon>
        <taxon>Autobranchia</taxon>
        <taxon>Pteriomorphia</taxon>
        <taxon>Arcoida</taxon>
        <taxon>Arcoidea</taxon>
        <taxon>Arcidae</taxon>
        <taxon>Tegillarca</taxon>
    </lineage>
</organism>
<dbReference type="SUPFAM" id="SSF53649">
    <property type="entry name" value="Alkaline phosphatase-like"/>
    <property type="match status" value="1"/>
</dbReference>
<comment type="catalytic activity">
    <reaction evidence="31">
        <text>1-(5Z,8Z,11Z,14Z-eicosatetraenoyl)-sn-glycero-3-phosphocholine + H2O = 1-(5Z,8Z,11Z,14Z-eicosatetraenoyl)-sn-glycerol + phosphocholine + H(+)</text>
        <dbReference type="Rhea" id="RHEA:41003"/>
        <dbReference type="ChEBI" id="CHEBI:15377"/>
        <dbReference type="ChEBI" id="CHEBI:15378"/>
        <dbReference type="ChEBI" id="CHEBI:34071"/>
        <dbReference type="ChEBI" id="CHEBI:74344"/>
        <dbReference type="ChEBI" id="CHEBI:295975"/>
    </reaction>
    <physiologicalReaction direction="left-to-right" evidence="31">
        <dbReference type="Rhea" id="RHEA:41004"/>
    </physiologicalReaction>
</comment>
<evidence type="ECO:0000256" key="29">
    <source>
        <dbReference type="ARBA" id="ARBA00048703"/>
    </source>
</evidence>
<keyword evidence="8" id="KW-0479">Metal-binding</keyword>
<evidence type="ECO:0000256" key="21">
    <source>
        <dbReference type="ARBA" id="ARBA00047290"/>
    </source>
</evidence>
<dbReference type="Pfam" id="PF01663">
    <property type="entry name" value="Phosphodiest"/>
    <property type="match status" value="1"/>
</dbReference>
<dbReference type="Proteomes" id="UP001217089">
    <property type="component" value="Unassembled WGS sequence"/>
</dbReference>
<evidence type="ECO:0000256" key="25">
    <source>
        <dbReference type="ARBA" id="ARBA00047600"/>
    </source>
</evidence>
<keyword evidence="16" id="KW-0325">Glycoprotein</keyword>
<evidence type="ECO:0000256" key="27">
    <source>
        <dbReference type="ARBA" id="ARBA00048209"/>
    </source>
</evidence>
<comment type="catalytic activity">
    <reaction evidence="21">
        <text>1-dodecanoyl-sn-glycero-3-phosphocholine + H2O = 1-dodecanoyl-sn-glycerol + phosphocholine + H(+)</text>
        <dbReference type="Rhea" id="RHEA:41127"/>
        <dbReference type="ChEBI" id="CHEBI:15377"/>
        <dbReference type="ChEBI" id="CHEBI:15378"/>
        <dbReference type="ChEBI" id="CHEBI:74966"/>
        <dbReference type="ChEBI" id="CHEBI:75529"/>
        <dbReference type="ChEBI" id="CHEBI:295975"/>
    </reaction>
    <physiologicalReaction direction="left-to-right" evidence="21">
        <dbReference type="Rhea" id="RHEA:41128"/>
    </physiologicalReaction>
</comment>
<evidence type="ECO:0000256" key="22">
    <source>
        <dbReference type="ARBA" id="ARBA00047322"/>
    </source>
</evidence>
<accession>A0ABQ9ER94</accession>
<evidence type="ECO:0000256" key="4">
    <source>
        <dbReference type="ARBA" id="ARBA00012318"/>
    </source>
</evidence>
<dbReference type="Gene3D" id="3.40.720.10">
    <property type="entry name" value="Alkaline Phosphatase, subunit A"/>
    <property type="match status" value="1"/>
</dbReference>
<evidence type="ECO:0000256" key="18">
    <source>
        <dbReference type="ARBA" id="ARBA00031167"/>
    </source>
</evidence>
<evidence type="ECO:0000256" key="9">
    <source>
        <dbReference type="ARBA" id="ARBA00022729"/>
    </source>
</evidence>
<dbReference type="EC" id="3.1.4.38" evidence="4"/>
<gene>
    <name evidence="33" type="ORF">KUTeg_015658</name>
</gene>
<evidence type="ECO:0000256" key="28">
    <source>
        <dbReference type="ARBA" id="ARBA00048234"/>
    </source>
</evidence>
<evidence type="ECO:0000256" key="26">
    <source>
        <dbReference type="ARBA" id="ARBA00047779"/>
    </source>
</evidence>
<evidence type="ECO:0000313" key="33">
    <source>
        <dbReference type="EMBL" id="KAJ8307574.1"/>
    </source>
</evidence>
<sequence>MKNQHMRVFKKEEIPDKWFLKNHYRVPPIFLVADNGWFILTRKKICLPKTTEFPRNPGSGSLKGFHGYENTAEDMRAIFVAFGPDFKGNYKSKPFTNVNLYQLMCRLLGITPAPNNGTWSIVSDMLNDGQSSSSEPRYNGALLPNLILFLLVIMFSL</sequence>
<evidence type="ECO:0000256" key="2">
    <source>
        <dbReference type="ARBA" id="ARBA00004609"/>
    </source>
</evidence>
<comment type="catalytic activity">
    <reaction evidence="26">
        <text>1-tetradecanoyl-sn-glycero-3-phosphocholine + H2O = 1-tetradecanoyl-sn-glycerol + phosphocholine + H(+)</text>
        <dbReference type="Rhea" id="RHEA:40999"/>
        <dbReference type="ChEBI" id="CHEBI:15377"/>
        <dbReference type="ChEBI" id="CHEBI:15378"/>
        <dbReference type="ChEBI" id="CHEBI:64489"/>
        <dbReference type="ChEBI" id="CHEBI:75536"/>
        <dbReference type="ChEBI" id="CHEBI:295975"/>
    </reaction>
    <physiologicalReaction direction="left-to-right" evidence="26">
        <dbReference type="Rhea" id="RHEA:41000"/>
    </physiologicalReaction>
</comment>